<accession>M0ZRX6</accession>
<dbReference type="EnsemblPlants" id="PGSC0003DMT400006752">
    <property type="protein sequence ID" value="PGSC0003DMT400006752"/>
    <property type="gene ID" value="PGSC0003DMG400002621"/>
</dbReference>
<dbReference type="STRING" id="4113.M0ZRX6"/>
<sequence>MCKGSLLLHPGNIVSAVRICFKYNNLSNLHLVLLIESLFLLQSSVCLKLLVLDLVELLLLSAFPELDGVFNTLHQEKRKFGELKID</sequence>
<proteinExistence type="predicted"/>
<evidence type="ECO:0000313" key="2">
    <source>
        <dbReference type="Proteomes" id="UP000011115"/>
    </source>
</evidence>
<keyword evidence="2" id="KW-1185">Reference proteome</keyword>
<name>M0ZRX6_SOLTU</name>
<dbReference type="Proteomes" id="UP000011115">
    <property type="component" value="Unassembled WGS sequence"/>
</dbReference>
<dbReference type="HOGENOM" id="CLU_2502320_0_0_1"/>
<evidence type="ECO:0000313" key="1">
    <source>
        <dbReference type="EnsemblPlants" id="PGSC0003DMT400006752"/>
    </source>
</evidence>
<dbReference type="AlphaFoldDB" id="M0ZRX6"/>
<reference evidence="2" key="1">
    <citation type="journal article" date="2011" name="Nature">
        <title>Genome sequence and analysis of the tuber crop potato.</title>
        <authorList>
            <consortium name="The Potato Genome Sequencing Consortium"/>
        </authorList>
    </citation>
    <scope>NUCLEOTIDE SEQUENCE [LARGE SCALE GENOMIC DNA]</scope>
    <source>
        <strain evidence="2">cv. DM1-3 516 R44</strain>
    </source>
</reference>
<dbReference type="InParanoid" id="M0ZRX6"/>
<reference evidence="1" key="2">
    <citation type="submission" date="2015-06" db="UniProtKB">
        <authorList>
            <consortium name="EnsemblPlants"/>
        </authorList>
    </citation>
    <scope>IDENTIFICATION</scope>
    <source>
        <strain evidence="1">DM1-3 516 R44</strain>
    </source>
</reference>
<organism evidence="1 2">
    <name type="scientific">Solanum tuberosum</name>
    <name type="common">Potato</name>
    <dbReference type="NCBI Taxonomy" id="4113"/>
    <lineage>
        <taxon>Eukaryota</taxon>
        <taxon>Viridiplantae</taxon>
        <taxon>Streptophyta</taxon>
        <taxon>Embryophyta</taxon>
        <taxon>Tracheophyta</taxon>
        <taxon>Spermatophyta</taxon>
        <taxon>Magnoliopsida</taxon>
        <taxon>eudicotyledons</taxon>
        <taxon>Gunneridae</taxon>
        <taxon>Pentapetalae</taxon>
        <taxon>asterids</taxon>
        <taxon>lamiids</taxon>
        <taxon>Solanales</taxon>
        <taxon>Solanaceae</taxon>
        <taxon>Solanoideae</taxon>
        <taxon>Solaneae</taxon>
        <taxon>Solanum</taxon>
    </lineage>
</organism>
<protein>
    <submittedName>
        <fullName evidence="1">Phox (PX) domain-containing protein</fullName>
    </submittedName>
</protein>
<dbReference type="Gramene" id="PGSC0003DMT400006752">
    <property type="protein sequence ID" value="PGSC0003DMT400006752"/>
    <property type="gene ID" value="PGSC0003DMG400002621"/>
</dbReference>
<dbReference type="PaxDb" id="4113-PGSC0003DMT400006752"/>